<dbReference type="InterPro" id="IPR026960">
    <property type="entry name" value="RVT-Znf"/>
</dbReference>
<dbReference type="Proteomes" id="UP000836841">
    <property type="component" value="Chromosome 3"/>
</dbReference>
<name>A0AAU9RUZ7_THLAR</name>
<dbReference type="AlphaFoldDB" id="A0AAU9RUZ7"/>
<proteinExistence type="predicted"/>
<evidence type="ECO:0000313" key="2">
    <source>
        <dbReference type="EMBL" id="CAH2051154.1"/>
    </source>
</evidence>
<reference evidence="2 3" key="1">
    <citation type="submission" date="2022-03" db="EMBL/GenBank/DDBJ databases">
        <authorList>
            <person name="Nunn A."/>
            <person name="Chopra R."/>
            <person name="Nunn A."/>
            <person name="Contreras Garrido A."/>
        </authorList>
    </citation>
    <scope>NUCLEOTIDE SEQUENCE [LARGE SCALE GENOMIC DNA]</scope>
</reference>
<dbReference type="PANTHER" id="PTHR33116">
    <property type="entry name" value="REVERSE TRANSCRIPTASE ZINC-BINDING DOMAIN-CONTAINING PROTEIN-RELATED-RELATED"/>
    <property type="match status" value="1"/>
</dbReference>
<gene>
    <name evidence="2" type="ORF">TAV2_LOCUS10608</name>
</gene>
<organism evidence="2 3">
    <name type="scientific">Thlaspi arvense</name>
    <name type="common">Field penny-cress</name>
    <dbReference type="NCBI Taxonomy" id="13288"/>
    <lineage>
        <taxon>Eukaryota</taxon>
        <taxon>Viridiplantae</taxon>
        <taxon>Streptophyta</taxon>
        <taxon>Embryophyta</taxon>
        <taxon>Tracheophyta</taxon>
        <taxon>Spermatophyta</taxon>
        <taxon>Magnoliopsida</taxon>
        <taxon>eudicotyledons</taxon>
        <taxon>Gunneridae</taxon>
        <taxon>Pentapetalae</taxon>
        <taxon>rosids</taxon>
        <taxon>malvids</taxon>
        <taxon>Brassicales</taxon>
        <taxon>Brassicaceae</taxon>
        <taxon>Thlaspideae</taxon>
        <taxon>Thlaspi</taxon>
    </lineage>
</organism>
<evidence type="ECO:0000313" key="3">
    <source>
        <dbReference type="Proteomes" id="UP000836841"/>
    </source>
</evidence>
<sequence>MWYSEHSGCGGGAWWIQGFRSHNPIISLIRQCLPDPLPIATAEEDDYYKWKLGPQGVPKAFSASATWNFLHPCPPAVTWNKAFWSSGRIPKHAFICWVAARDRLYTRDRLRDWGLIIPTVCLLCNSVDESRDYLFFNCPYSQEVWTAFTTPANVHPPLPFALLLNWMASPPATKNAALIIRFAFQASLYAIWKERNSRLYSAVFRPTVTIVEDIKRLLRARLDSLSQALPNTPSSVSYLSTWFSIY</sequence>
<keyword evidence="3" id="KW-1185">Reference proteome</keyword>
<feature type="domain" description="Reverse transcriptase zinc-binding" evidence="1">
    <location>
        <begin position="61"/>
        <end position="145"/>
    </location>
</feature>
<dbReference type="EMBL" id="OU466859">
    <property type="protein sequence ID" value="CAH2051154.1"/>
    <property type="molecule type" value="Genomic_DNA"/>
</dbReference>
<dbReference type="PANTHER" id="PTHR33116:SF84">
    <property type="entry name" value="RNA-DIRECTED DNA POLYMERASE"/>
    <property type="match status" value="1"/>
</dbReference>
<evidence type="ECO:0000259" key="1">
    <source>
        <dbReference type="Pfam" id="PF13966"/>
    </source>
</evidence>
<dbReference type="Pfam" id="PF13966">
    <property type="entry name" value="zf-RVT"/>
    <property type="match status" value="1"/>
</dbReference>
<protein>
    <recommendedName>
        <fullName evidence="1">Reverse transcriptase zinc-binding domain-containing protein</fullName>
    </recommendedName>
</protein>
<accession>A0AAU9RUZ7</accession>